<evidence type="ECO:0000256" key="1">
    <source>
        <dbReference type="SAM" id="MobiDB-lite"/>
    </source>
</evidence>
<name>A0A0C4E4J8_MAGP6</name>
<dbReference type="EMBL" id="ADBL01001782">
    <property type="status" value="NOT_ANNOTATED_CDS"/>
    <property type="molecule type" value="Genomic_DNA"/>
</dbReference>
<feature type="compositionally biased region" description="Polar residues" evidence="1">
    <location>
        <begin position="81"/>
        <end position="101"/>
    </location>
</feature>
<feature type="compositionally biased region" description="Polar residues" evidence="1">
    <location>
        <begin position="139"/>
        <end position="153"/>
    </location>
</feature>
<feature type="compositionally biased region" description="Basic and acidic residues" evidence="1">
    <location>
        <begin position="1"/>
        <end position="10"/>
    </location>
</feature>
<proteinExistence type="predicted"/>
<evidence type="ECO:0000313" key="2">
    <source>
        <dbReference type="EMBL" id="KLU88408.1"/>
    </source>
</evidence>
<dbReference type="AlphaFoldDB" id="A0A0C4E4J8"/>
<dbReference type="OrthoDB" id="5218421at2759"/>
<dbReference type="EnsemblFungi" id="MAPG_07393T0">
    <property type="protein sequence ID" value="MAPG_07393T0"/>
    <property type="gene ID" value="MAPG_07393"/>
</dbReference>
<reference evidence="2" key="1">
    <citation type="submission" date="2010-05" db="EMBL/GenBank/DDBJ databases">
        <title>The Genome Sequence of Magnaporthe poae strain ATCC 64411.</title>
        <authorList>
            <consortium name="The Broad Institute Genome Sequencing Platform"/>
            <consortium name="Broad Institute Genome Sequencing Center for Infectious Disease"/>
            <person name="Ma L.-J."/>
            <person name="Dead R."/>
            <person name="Young S."/>
            <person name="Zeng Q."/>
            <person name="Koehrsen M."/>
            <person name="Alvarado L."/>
            <person name="Berlin A."/>
            <person name="Chapman S.B."/>
            <person name="Chen Z."/>
            <person name="Freedman E."/>
            <person name="Gellesch M."/>
            <person name="Goldberg J."/>
            <person name="Griggs A."/>
            <person name="Gujja S."/>
            <person name="Heilman E.R."/>
            <person name="Heiman D."/>
            <person name="Hepburn T."/>
            <person name="Howarth C."/>
            <person name="Jen D."/>
            <person name="Larson L."/>
            <person name="Mehta T."/>
            <person name="Neiman D."/>
            <person name="Pearson M."/>
            <person name="Roberts A."/>
            <person name="Saif S."/>
            <person name="Shea T."/>
            <person name="Shenoy N."/>
            <person name="Sisk P."/>
            <person name="Stolte C."/>
            <person name="Sykes S."/>
            <person name="Walk T."/>
            <person name="White J."/>
            <person name="Yandava C."/>
            <person name="Haas B."/>
            <person name="Nusbaum C."/>
            <person name="Birren B."/>
        </authorList>
    </citation>
    <scope>NUCLEOTIDE SEQUENCE</scope>
    <source>
        <strain evidence="2">ATCC 64411</strain>
    </source>
</reference>
<organism evidence="3 4">
    <name type="scientific">Magnaporthiopsis poae (strain ATCC 64411 / 73-15)</name>
    <name type="common">Kentucky bluegrass fungus</name>
    <name type="synonym">Magnaporthe poae</name>
    <dbReference type="NCBI Taxonomy" id="644358"/>
    <lineage>
        <taxon>Eukaryota</taxon>
        <taxon>Fungi</taxon>
        <taxon>Dikarya</taxon>
        <taxon>Ascomycota</taxon>
        <taxon>Pezizomycotina</taxon>
        <taxon>Sordariomycetes</taxon>
        <taxon>Sordariomycetidae</taxon>
        <taxon>Magnaporthales</taxon>
        <taxon>Magnaporthaceae</taxon>
        <taxon>Magnaporthiopsis</taxon>
    </lineage>
</organism>
<feature type="region of interest" description="Disordered" evidence="1">
    <location>
        <begin position="137"/>
        <end position="182"/>
    </location>
</feature>
<reference evidence="4" key="2">
    <citation type="submission" date="2010-05" db="EMBL/GenBank/DDBJ databases">
        <title>The genome sequence of Magnaporthe poae strain ATCC 64411.</title>
        <authorList>
            <person name="Ma L.-J."/>
            <person name="Dead R."/>
            <person name="Young S."/>
            <person name="Zeng Q."/>
            <person name="Koehrsen M."/>
            <person name="Alvarado L."/>
            <person name="Berlin A."/>
            <person name="Chapman S.B."/>
            <person name="Chen Z."/>
            <person name="Freedman E."/>
            <person name="Gellesch M."/>
            <person name="Goldberg J."/>
            <person name="Griggs A."/>
            <person name="Gujja S."/>
            <person name="Heilman E.R."/>
            <person name="Heiman D."/>
            <person name="Hepburn T."/>
            <person name="Howarth C."/>
            <person name="Jen D."/>
            <person name="Larson L."/>
            <person name="Mehta T."/>
            <person name="Neiman D."/>
            <person name="Pearson M."/>
            <person name="Roberts A."/>
            <person name="Saif S."/>
            <person name="Shea T."/>
            <person name="Shenoy N."/>
            <person name="Sisk P."/>
            <person name="Stolte C."/>
            <person name="Sykes S."/>
            <person name="Walk T."/>
            <person name="White J."/>
            <person name="Yandava C."/>
            <person name="Haas B."/>
            <person name="Nusbaum C."/>
            <person name="Birren B."/>
        </authorList>
    </citation>
    <scope>NUCLEOTIDE SEQUENCE [LARGE SCALE GENOMIC DNA]</scope>
    <source>
        <strain evidence="4">ATCC 64411 / 73-15</strain>
    </source>
</reference>
<gene>
    <name evidence="2" type="ORF">MAPG_07393</name>
</gene>
<dbReference type="eggNOG" id="ENOG502R0QJ">
    <property type="taxonomic scope" value="Eukaryota"/>
</dbReference>
<dbReference type="Proteomes" id="UP000011715">
    <property type="component" value="Unassembled WGS sequence"/>
</dbReference>
<sequence>MPASTADHHQRSYSRHLSATDMSNSSQQNAYSSVSASMSVSPPPPTDLSSYSRTMHQHTKQMMEAVSRSSSSSHRRGSSRNHNQGVAPQQNGVSAGYSPPTNHRSAYHNNIIILIIIIINKSKSMLPFNIAHRYGGSTTGRPSPMTSADQATASGLLGSETLVDPYNHTTPSPSPDRRAQKI</sequence>
<feature type="region of interest" description="Disordered" evidence="1">
    <location>
        <begin position="1"/>
        <end position="101"/>
    </location>
</feature>
<feature type="compositionally biased region" description="Polar residues" evidence="1">
    <location>
        <begin position="15"/>
        <end position="31"/>
    </location>
</feature>
<reference evidence="2" key="3">
    <citation type="submission" date="2011-03" db="EMBL/GenBank/DDBJ databases">
        <title>Annotation of Magnaporthe poae ATCC 64411.</title>
        <authorList>
            <person name="Ma L.-J."/>
            <person name="Dead R."/>
            <person name="Young S.K."/>
            <person name="Zeng Q."/>
            <person name="Gargeya S."/>
            <person name="Fitzgerald M."/>
            <person name="Haas B."/>
            <person name="Abouelleil A."/>
            <person name="Alvarado L."/>
            <person name="Arachchi H.M."/>
            <person name="Berlin A."/>
            <person name="Brown A."/>
            <person name="Chapman S.B."/>
            <person name="Chen Z."/>
            <person name="Dunbar C."/>
            <person name="Freedman E."/>
            <person name="Gearin G."/>
            <person name="Gellesch M."/>
            <person name="Goldberg J."/>
            <person name="Griggs A."/>
            <person name="Gujja S."/>
            <person name="Heiman D."/>
            <person name="Howarth C."/>
            <person name="Larson L."/>
            <person name="Lui A."/>
            <person name="MacDonald P.J.P."/>
            <person name="Mehta T."/>
            <person name="Montmayeur A."/>
            <person name="Murphy C."/>
            <person name="Neiman D."/>
            <person name="Pearson M."/>
            <person name="Priest M."/>
            <person name="Roberts A."/>
            <person name="Saif S."/>
            <person name="Shea T."/>
            <person name="Shenoy N."/>
            <person name="Sisk P."/>
            <person name="Stolte C."/>
            <person name="Sykes S."/>
            <person name="Yandava C."/>
            <person name="Wortman J."/>
            <person name="Nusbaum C."/>
            <person name="Birren B."/>
        </authorList>
    </citation>
    <scope>NUCLEOTIDE SEQUENCE</scope>
    <source>
        <strain evidence="2">ATCC 64411</strain>
    </source>
</reference>
<evidence type="ECO:0000313" key="4">
    <source>
        <dbReference type="Proteomes" id="UP000011715"/>
    </source>
</evidence>
<protein>
    <submittedName>
        <fullName evidence="2 3">Uncharacterized protein</fullName>
    </submittedName>
</protein>
<reference evidence="3" key="5">
    <citation type="submission" date="2015-06" db="UniProtKB">
        <authorList>
            <consortium name="EnsemblFungi"/>
        </authorList>
    </citation>
    <scope>IDENTIFICATION</scope>
    <source>
        <strain evidence="3">ATCC 64411</strain>
    </source>
</reference>
<keyword evidence="4" id="KW-1185">Reference proteome</keyword>
<accession>A0A0C4E4J8</accession>
<dbReference type="EMBL" id="GL876971">
    <property type="protein sequence ID" value="KLU88408.1"/>
    <property type="molecule type" value="Genomic_DNA"/>
</dbReference>
<dbReference type="VEuPathDB" id="FungiDB:MAPG_07393"/>
<evidence type="ECO:0000313" key="3">
    <source>
        <dbReference type="EnsemblFungi" id="MAPG_07393T0"/>
    </source>
</evidence>
<reference evidence="3" key="4">
    <citation type="journal article" date="2015" name="G3 (Bethesda)">
        <title>Genome sequences of three phytopathogenic species of the Magnaporthaceae family of fungi.</title>
        <authorList>
            <person name="Okagaki L.H."/>
            <person name="Nunes C.C."/>
            <person name="Sailsbery J."/>
            <person name="Clay B."/>
            <person name="Brown D."/>
            <person name="John T."/>
            <person name="Oh Y."/>
            <person name="Young N."/>
            <person name="Fitzgerald M."/>
            <person name="Haas B.J."/>
            <person name="Zeng Q."/>
            <person name="Young S."/>
            <person name="Adiconis X."/>
            <person name="Fan L."/>
            <person name="Levin J.Z."/>
            <person name="Mitchell T.K."/>
            <person name="Okubara P.A."/>
            <person name="Farman M.L."/>
            <person name="Kohn L.M."/>
            <person name="Birren B."/>
            <person name="Ma L.-J."/>
            <person name="Dean R.A."/>
        </authorList>
    </citation>
    <scope>NUCLEOTIDE SEQUENCE</scope>
    <source>
        <strain evidence="3">ATCC 64411 / 73-15</strain>
    </source>
</reference>